<evidence type="ECO:0000313" key="3">
    <source>
        <dbReference type="EMBL" id="KAI1873577.1"/>
    </source>
</evidence>
<dbReference type="Proteomes" id="UP000829685">
    <property type="component" value="Unassembled WGS sequence"/>
</dbReference>
<keyword evidence="4" id="KW-1185">Reference proteome</keyword>
<dbReference type="InterPro" id="IPR039057">
    <property type="entry name" value="Spo22/ZIP4"/>
</dbReference>
<dbReference type="Pfam" id="PF08631">
    <property type="entry name" value="SPO22"/>
    <property type="match status" value="1"/>
</dbReference>
<gene>
    <name evidence="3" type="ORF">JX265_005199</name>
</gene>
<evidence type="ECO:0000256" key="2">
    <source>
        <dbReference type="SAM" id="Coils"/>
    </source>
</evidence>
<sequence length="866" mass="97823">MAPPTTANDNHKQADAFIAYAHELHNRLRDRKSENQIRQLRAELESQIRAAKSYSLRKSRRYEPLDAAGTDLWNLCTRLNREQDGDSTTSLRQTLTLGRVFAFSLVSLAHGSNNASVPELIRLTRISLKAGRSCIGKVPTSGDGELECALLTLQKAADYNGLLQGQRHGMPDDEVVACKRLEVEYFILRTALSWKEGRLDVAEHMYGKSETLRDDLDPTTAEKLTDTLFEIGRDFLGKNDSPMATKWLERAYEVISSQELEKLSREATELRLAVCQALVQALLQLGTSESYHRAENIVSYIESELGDKVLVLLLRLEILLKVPGEVFESDAYAKVLRRLYRAASLSDSMFKLVVSHIRKLDDRSPTLACQVLDDFIASHVIPSQRDDWLGRAVLIRVHMSTNQRDSIETTDGLQKLLDQVDLGTEQPLAADTSITILTTQQMTLYLGYKLAIRSGDQDMASRCIDLVSSAASNDPKFLYACCVDAQESGNELCLLKALKELANKYEIIKPDVHFPALLRVTIRLQISILAKEDLPSIDSDIIINDLCETFEGVLGVLQRDPRAGDGSKLFSVTELNWFCKNAYNLGISHANDWGLQYVIRMFDVCLLIIEHYPKDLPGQEMGDISLRGLFCNFMVAVAYAALARAQDKIEVQLQNYVKMRKHIRGFDIKLEAHLAHLDNESKEDLQAKLGTLLVFDFEAAISLKAWDDLVVIARKAQTCKSLRSLQAMADCILRAEKPPMQTLYSALRTIINEIWKLEGFDINKLAKYLRCLTQATLPDKDLSLGLIKETCDHVKRAENTEKPFPKLELEWFATTAFNQGVDYYEAHEDELSKKWISQAFTLAHYHRDGGVLEKALQEHHTRLKWD</sequence>
<keyword evidence="2" id="KW-0175">Coiled coil</keyword>
<dbReference type="PANTHER" id="PTHR40375:SF2">
    <property type="entry name" value="SPORULATION-SPECIFIC PROTEIN 22"/>
    <property type="match status" value="1"/>
</dbReference>
<dbReference type="GO" id="GO:0090173">
    <property type="term" value="P:regulation of synaptonemal complex assembly"/>
    <property type="evidence" value="ECO:0007669"/>
    <property type="project" value="InterPro"/>
</dbReference>
<organism evidence="3 4">
    <name type="scientific">Neoarthrinium moseri</name>
    <dbReference type="NCBI Taxonomy" id="1658444"/>
    <lineage>
        <taxon>Eukaryota</taxon>
        <taxon>Fungi</taxon>
        <taxon>Dikarya</taxon>
        <taxon>Ascomycota</taxon>
        <taxon>Pezizomycotina</taxon>
        <taxon>Sordariomycetes</taxon>
        <taxon>Xylariomycetidae</taxon>
        <taxon>Amphisphaeriales</taxon>
        <taxon>Apiosporaceae</taxon>
        <taxon>Neoarthrinium</taxon>
    </lineage>
</organism>
<dbReference type="EMBL" id="JAFIMR010000010">
    <property type="protein sequence ID" value="KAI1873577.1"/>
    <property type="molecule type" value="Genomic_DNA"/>
</dbReference>
<keyword evidence="1" id="KW-0469">Meiosis</keyword>
<reference evidence="3" key="1">
    <citation type="submission" date="2021-03" db="EMBL/GenBank/DDBJ databases">
        <title>Revisited historic fungal species revealed as producer of novel bioactive compounds through whole genome sequencing and comparative genomics.</title>
        <authorList>
            <person name="Vignolle G.A."/>
            <person name="Hochenegger N."/>
            <person name="Mach R.L."/>
            <person name="Mach-Aigner A.R."/>
            <person name="Javad Rahimi M."/>
            <person name="Salim K.A."/>
            <person name="Chan C.M."/>
            <person name="Lim L.B.L."/>
            <person name="Cai F."/>
            <person name="Druzhinina I.S."/>
            <person name="U'Ren J.M."/>
            <person name="Derntl C."/>
        </authorList>
    </citation>
    <scope>NUCLEOTIDE SEQUENCE</scope>
    <source>
        <strain evidence="3">TUCIM 5799</strain>
    </source>
</reference>
<dbReference type="AlphaFoldDB" id="A0A9Q0AN36"/>
<evidence type="ECO:0000256" key="1">
    <source>
        <dbReference type="ARBA" id="ARBA00023254"/>
    </source>
</evidence>
<evidence type="ECO:0000313" key="4">
    <source>
        <dbReference type="Proteomes" id="UP000829685"/>
    </source>
</evidence>
<protein>
    <recommendedName>
        <fullName evidence="5">Protein ZIP4 homolog</fullName>
    </recommendedName>
</protein>
<proteinExistence type="predicted"/>
<dbReference type="InterPro" id="IPR013940">
    <property type="entry name" value="Spo22/ZIP4/TEX11"/>
</dbReference>
<feature type="coiled-coil region" evidence="2">
    <location>
        <begin position="30"/>
        <end position="57"/>
    </location>
</feature>
<dbReference type="GO" id="GO:0051321">
    <property type="term" value="P:meiotic cell cycle"/>
    <property type="evidence" value="ECO:0007669"/>
    <property type="project" value="UniProtKB-KW"/>
</dbReference>
<accession>A0A9Q0AN36</accession>
<evidence type="ECO:0008006" key="5">
    <source>
        <dbReference type="Google" id="ProtNLM"/>
    </source>
</evidence>
<dbReference type="PANTHER" id="PTHR40375">
    <property type="entry name" value="SPORULATION-SPECIFIC PROTEIN 22"/>
    <property type="match status" value="1"/>
</dbReference>
<comment type="caution">
    <text evidence="3">The sequence shown here is derived from an EMBL/GenBank/DDBJ whole genome shotgun (WGS) entry which is preliminary data.</text>
</comment>
<name>A0A9Q0AN36_9PEZI</name>